<dbReference type="RefSeq" id="WP_053253220.1">
    <property type="nucleotide sequence ID" value="NZ_LGAP01000053.1"/>
</dbReference>
<dbReference type="InterPro" id="IPR001638">
    <property type="entry name" value="Solute-binding_3/MltF_N"/>
</dbReference>
<evidence type="ECO:0000313" key="5">
    <source>
        <dbReference type="EMBL" id="KOF12495.1"/>
    </source>
</evidence>
<dbReference type="Gene3D" id="3.40.190.10">
    <property type="entry name" value="Periplasmic binding protein-like II"/>
    <property type="match status" value="2"/>
</dbReference>
<accession>A0A0L8BD45</accession>
<gene>
    <name evidence="5" type="ORF">AC244_34020</name>
</gene>
<evidence type="ECO:0000313" key="6">
    <source>
        <dbReference type="Proteomes" id="UP000037425"/>
    </source>
</evidence>
<dbReference type="Pfam" id="PF00497">
    <property type="entry name" value="SBP_bac_3"/>
    <property type="match status" value="1"/>
</dbReference>
<feature type="signal peptide" evidence="3">
    <location>
        <begin position="1"/>
        <end position="22"/>
    </location>
</feature>
<dbReference type="AlphaFoldDB" id="A0A0L8BD45"/>
<keyword evidence="2 3" id="KW-0732">Signal</keyword>
<evidence type="ECO:0000256" key="3">
    <source>
        <dbReference type="SAM" id="SignalP"/>
    </source>
</evidence>
<dbReference type="EMBL" id="LGAP01000053">
    <property type="protein sequence ID" value="KOF12495.1"/>
    <property type="molecule type" value="Genomic_DNA"/>
</dbReference>
<sequence>MKLLPFLLAGAAFAASSLTAQAEVRFGVMNESYPPFFAKDAAGQWQGWEIDLMNAVCEEMKETCSIVELSWDGLIPALQSEKFDVIWSSMSQTAERSKIIDFTDKYYNTPSTLIGPKDQKPGATPDDVREKTIGIQVSTIQSDYYKKYFADVAEQKTYQTLDEAFQDLAAGRIDYVFGDSLALDAFLKSDGGQECCAKMGDVADDKDILGAGVSGGLRKEDTQLKAKLNAAIAAVRTSGNYDAITKKYFDFDIYGAK</sequence>
<dbReference type="PANTHER" id="PTHR35936">
    <property type="entry name" value="MEMBRANE-BOUND LYTIC MUREIN TRANSGLYCOSYLASE F"/>
    <property type="match status" value="1"/>
</dbReference>
<name>A0A0L8BD45_ENSAD</name>
<reference evidence="6" key="1">
    <citation type="submission" date="2015-07" db="EMBL/GenBank/DDBJ databases">
        <title>Whole genome sequence of an Ensifer adhaerens strain isolated from a cave pool in the Wind Cave National Park.</title>
        <authorList>
            <person name="Eng W.W.H."/>
            <person name="Gan H.M."/>
            <person name="Barton H.A."/>
            <person name="Savka M.A."/>
        </authorList>
    </citation>
    <scope>NUCLEOTIDE SEQUENCE [LARGE SCALE GENOMIC DNA]</scope>
    <source>
        <strain evidence="6">SD006</strain>
    </source>
</reference>
<dbReference type="SUPFAM" id="SSF53850">
    <property type="entry name" value="Periplasmic binding protein-like II"/>
    <property type="match status" value="1"/>
</dbReference>
<evidence type="ECO:0000256" key="2">
    <source>
        <dbReference type="ARBA" id="ARBA00022729"/>
    </source>
</evidence>
<dbReference type="SMART" id="SM00062">
    <property type="entry name" value="PBPb"/>
    <property type="match status" value="1"/>
</dbReference>
<dbReference type="Proteomes" id="UP000037425">
    <property type="component" value="Unassembled WGS sequence"/>
</dbReference>
<comment type="caution">
    <text evidence="5">The sequence shown here is derived from an EMBL/GenBank/DDBJ whole genome shotgun (WGS) entry which is preliminary data.</text>
</comment>
<dbReference type="PATRIC" id="fig|106592.7.peg.6531"/>
<evidence type="ECO:0000259" key="4">
    <source>
        <dbReference type="SMART" id="SM00062"/>
    </source>
</evidence>
<dbReference type="PANTHER" id="PTHR35936:SF17">
    <property type="entry name" value="ARGININE-BINDING EXTRACELLULAR PROTEIN ARTP"/>
    <property type="match status" value="1"/>
</dbReference>
<organism evidence="5 6">
    <name type="scientific">Ensifer adhaerens</name>
    <name type="common">Sinorhizobium morelense</name>
    <dbReference type="NCBI Taxonomy" id="106592"/>
    <lineage>
        <taxon>Bacteria</taxon>
        <taxon>Pseudomonadati</taxon>
        <taxon>Pseudomonadota</taxon>
        <taxon>Alphaproteobacteria</taxon>
        <taxon>Hyphomicrobiales</taxon>
        <taxon>Rhizobiaceae</taxon>
        <taxon>Sinorhizobium/Ensifer group</taxon>
        <taxon>Ensifer</taxon>
    </lineage>
</organism>
<comment type="subcellular location">
    <subcellularLocation>
        <location evidence="1">Periplasm</location>
    </subcellularLocation>
</comment>
<dbReference type="GO" id="GO:0042597">
    <property type="term" value="C:periplasmic space"/>
    <property type="evidence" value="ECO:0007669"/>
    <property type="project" value="UniProtKB-SubCell"/>
</dbReference>
<proteinExistence type="predicted"/>
<dbReference type="OrthoDB" id="9807134at2"/>
<evidence type="ECO:0000256" key="1">
    <source>
        <dbReference type="ARBA" id="ARBA00004418"/>
    </source>
</evidence>
<protein>
    <submittedName>
        <fullName evidence="5">Amino acid ABC transporter substrate-binding protein</fullName>
    </submittedName>
</protein>
<feature type="chain" id="PRO_5005581079" evidence="3">
    <location>
        <begin position="23"/>
        <end position="257"/>
    </location>
</feature>
<feature type="domain" description="Solute-binding protein family 3/N-terminal" evidence="4">
    <location>
        <begin position="23"/>
        <end position="252"/>
    </location>
</feature>